<feature type="domain" description="HTH gntR-type" evidence="4">
    <location>
        <begin position="13"/>
        <end position="81"/>
    </location>
</feature>
<dbReference type="PROSITE" id="PS50949">
    <property type="entry name" value="HTH_GNTR"/>
    <property type="match status" value="1"/>
</dbReference>
<dbReference type="SUPFAM" id="SSF46785">
    <property type="entry name" value="Winged helix' DNA-binding domain"/>
    <property type="match status" value="1"/>
</dbReference>
<dbReference type="PANTHER" id="PTHR38445:SF7">
    <property type="entry name" value="GNTR-FAMILY TRANSCRIPTIONAL REGULATOR"/>
    <property type="match status" value="1"/>
</dbReference>
<dbReference type="Proteomes" id="UP000025229">
    <property type="component" value="Chromosome"/>
</dbReference>
<dbReference type="AlphaFoldDB" id="A0A023X713"/>
<evidence type="ECO:0000313" key="5">
    <source>
        <dbReference type="EMBL" id="AHY47996.1"/>
    </source>
</evidence>
<proteinExistence type="predicted"/>
<evidence type="ECO:0000256" key="3">
    <source>
        <dbReference type="ARBA" id="ARBA00023163"/>
    </source>
</evidence>
<dbReference type="Proteomes" id="UP001281130">
    <property type="component" value="Unassembled WGS sequence"/>
</dbReference>
<evidence type="ECO:0000256" key="1">
    <source>
        <dbReference type="ARBA" id="ARBA00023015"/>
    </source>
</evidence>
<dbReference type="OrthoDB" id="3192286at2"/>
<dbReference type="EMBL" id="JAWXXX010000001">
    <property type="protein sequence ID" value="MDX5892635.1"/>
    <property type="molecule type" value="Genomic_DNA"/>
</dbReference>
<dbReference type="PANTHER" id="PTHR38445">
    <property type="entry name" value="HTH-TYPE TRANSCRIPTIONAL REPRESSOR YTRA"/>
    <property type="match status" value="1"/>
</dbReference>
<evidence type="ECO:0000256" key="2">
    <source>
        <dbReference type="ARBA" id="ARBA00023125"/>
    </source>
</evidence>
<evidence type="ECO:0000313" key="7">
    <source>
        <dbReference type="Proteomes" id="UP000025229"/>
    </source>
</evidence>
<sequence length="127" mass="14063">MSSGFEVDTKSGIPIYVQVVEQVRRRVESGSLEAGDRLPTVRALAGELSIAPNTIVKAYNELQGMGLIESRPGVGTVISSDVETVSREQRVESFEARLRELVRDAVSLGISQDELWDLVDREFDRAR</sequence>
<organism evidence="5 7">
    <name type="scientific">Rubrobacter radiotolerans</name>
    <name type="common">Arthrobacter radiotolerans</name>
    <dbReference type="NCBI Taxonomy" id="42256"/>
    <lineage>
        <taxon>Bacteria</taxon>
        <taxon>Bacillati</taxon>
        <taxon>Actinomycetota</taxon>
        <taxon>Rubrobacteria</taxon>
        <taxon>Rubrobacterales</taxon>
        <taxon>Rubrobacteraceae</taxon>
        <taxon>Rubrobacter</taxon>
    </lineage>
</organism>
<dbReference type="SMART" id="SM00345">
    <property type="entry name" value="HTH_GNTR"/>
    <property type="match status" value="1"/>
</dbReference>
<dbReference type="RefSeq" id="WP_038683322.1">
    <property type="nucleotide sequence ID" value="NZ_CP007514.1"/>
</dbReference>
<dbReference type="InterPro" id="IPR036390">
    <property type="entry name" value="WH_DNA-bd_sf"/>
</dbReference>
<evidence type="ECO:0000313" key="6">
    <source>
        <dbReference type="EMBL" id="MDX5892635.1"/>
    </source>
</evidence>
<gene>
    <name evidence="5" type="ORF">RradSPS_2713</name>
    <name evidence="6" type="ORF">SIL72_01200</name>
</gene>
<dbReference type="Gene3D" id="1.10.10.10">
    <property type="entry name" value="Winged helix-like DNA-binding domain superfamily/Winged helix DNA-binding domain"/>
    <property type="match status" value="1"/>
</dbReference>
<dbReference type="InterPro" id="IPR036388">
    <property type="entry name" value="WH-like_DNA-bd_sf"/>
</dbReference>
<dbReference type="GO" id="GO:0003677">
    <property type="term" value="F:DNA binding"/>
    <property type="evidence" value="ECO:0007669"/>
    <property type="project" value="UniProtKB-KW"/>
</dbReference>
<dbReference type="KEGG" id="rrd:RradSPS_2713"/>
<dbReference type="InterPro" id="IPR000524">
    <property type="entry name" value="Tscrpt_reg_HTH_GntR"/>
</dbReference>
<keyword evidence="7" id="KW-1185">Reference proteome</keyword>
<evidence type="ECO:0000259" key="4">
    <source>
        <dbReference type="PROSITE" id="PS50949"/>
    </source>
</evidence>
<reference evidence="5 7" key="1">
    <citation type="submission" date="2014-03" db="EMBL/GenBank/DDBJ databases">
        <title>Complete genome sequence of the Radio-Resistant Rubrobacter radiotolerans RSPS-4.</title>
        <authorList>
            <person name="Egas C.C."/>
            <person name="Barroso C.C."/>
            <person name="Froufe H.J.C."/>
            <person name="Pacheco J.J."/>
            <person name="Albuquerque L.L."/>
            <person name="da Costa M.M.S."/>
        </authorList>
    </citation>
    <scope>NUCLEOTIDE SEQUENCE [LARGE SCALE GENOMIC DNA]</scope>
    <source>
        <strain evidence="5 7">RSPS-4</strain>
    </source>
</reference>
<dbReference type="CDD" id="cd07377">
    <property type="entry name" value="WHTH_GntR"/>
    <property type="match status" value="1"/>
</dbReference>
<accession>A0A023X713</accession>
<name>A0A023X713_RUBRA</name>
<keyword evidence="3" id="KW-0804">Transcription</keyword>
<keyword evidence="2" id="KW-0238">DNA-binding</keyword>
<dbReference type="eggNOG" id="COG1725">
    <property type="taxonomic scope" value="Bacteria"/>
</dbReference>
<keyword evidence="1" id="KW-0805">Transcription regulation</keyword>
<dbReference type="EMBL" id="CP007514">
    <property type="protein sequence ID" value="AHY47996.1"/>
    <property type="molecule type" value="Genomic_DNA"/>
</dbReference>
<dbReference type="Pfam" id="PF00392">
    <property type="entry name" value="GntR"/>
    <property type="match status" value="1"/>
</dbReference>
<reference evidence="6" key="2">
    <citation type="submission" date="2023-11" db="EMBL/GenBank/DDBJ databases">
        <title>MicrobeMod: A computational toolkit for identifying prokaryotic methylation and restriction-modification with nanopore sequencing.</title>
        <authorList>
            <person name="Crits-Christoph A."/>
            <person name="Kang S.C."/>
            <person name="Lee H."/>
            <person name="Ostrov N."/>
        </authorList>
    </citation>
    <scope>NUCLEOTIDE SEQUENCE</scope>
    <source>
        <strain evidence="6">ATCC 51242</strain>
    </source>
</reference>
<dbReference type="GO" id="GO:0003700">
    <property type="term" value="F:DNA-binding transcription factor activity"/>
    <property type="evidence" value="ECO:0007669"/>
    <property type="project" value="InterPro"/>
</dbReference>
<dbReference type="HOGENOM" id="CLU_017584_10_1_11"/>
<dbReference type="STRING" id="42256.RradSPS_2713"/>
<protein>
    <submittedName>
        <fullName evidence="6">GntR family transcriptional regulator</fullName>
    </submittedName>
    <submittedName>
        <fullName evidence="5">Putative transcriptional regulators</fullName>
    </submittedName>
</protein>